<evidence type="ECO:0000256" key="1">
    <source>
        <dbReference type="ARBA" id="ARBA00022763"/>
    </source>
</evidence>
<dbReference type="KEGG" id="hsf:HLASA_0615"/>
<accession>A0A0F7PA90</accession>
<dbReference type="STRING" id="1604004.HLASA_0615"/>
<evidence type="ECO:0000313" key="4">
    <source>
        <dbReference type="EMBL" id="AKH97115.1"/>
    </source>
</evidence>
<keyword evidence="1" id="KW-0227">DNA damage</keyword>
<dbReference type="GO" id="GO:0008168">
    <property type="term" value="F:methyltransferase activity"/>
    <property type="evidence" value="ECO:0007669"/>
    <property type="project" value="UniProtKB-KW"/>
</dbReference>
<dbReference type="InterPro" id="IPR014048">
    <property type="entry name" value="MethylDNA_cys_MeTrfase_DNA-bd"/>
</dbReference>
<dbReference type="HOGENOM" id="CLU_1700230_0_0_2"/>
<evidence type="ECO:0000313" key="7">
    <source>
        <dbReference type="Proteomes" id="UP000069906"/>
    </source>
</evidence>
<evidence type="ECO:0000313" key="6">
    <source>
        <dbReference type="Proteomes" id="UP000060390"/>
    </source>
</evidence>
<keyword evidence="4" id="KW-0489">Methyltransferase</keyword>
<reference evidence="4 7" key="1">
    <citation type="journal article" date="2015" name="ISME J.">
        <title>Elemental sulfur and acetate can support life of a novel strictly anaerobic haloarchaeon.</title>
        <authorList>
            <person name="Sorokin D.Y."/>
            <person name="Kublanov I.V."/>
            <person name="Gavrilov S.N."/>
            <person name="Rojo D."/>
            <person name="Roman P."/>
            <person name="Golyshin P.N."/>
            <person name="Slepak V.Z."/>
            <person name="Smedile F."/>
            <person name="Ferrer M."/>
            <person name="Messina E."/>
            <person name="La Cono V."/>
            <person name="Yakimov M.M."/>
        </authorList>
    </citation>
    <scope>NUCLEOTIDE SEQUENCE [LARGE SCALE GENOMIC DNA]</scope>
    <source>
        <strain evidence="4 7">HSR2</strain>
    </source>
</reference>
<dbReference type="Gene3D" id="1.10.10.10">
    <property type="entry name" value="Winged helix-like DNA-binding domain superfamily/Winged helix DNA-binding domain"/>
    <property type="match status" value="1"/>
</dbReference>
<dbReference type="EMBL" id="CP011564">
    <property type="protein sequence ID" value="ALG81516.1"/>
    <property type="molecule type" value="Genomic_DNA"/>
</dbReference>
<organism evidence="4 7">
    <name type="scientific">Halanaeroarchaeum sulfurireducens</name>
    <dbReference type="NCBI Taxonomy" id="1604004"/>
    <lineage>
        <taxon>Archaea</taxon>
        <taxon>Methanobacteriati</taxon>
        <taxon>Methanobacteriota</taxon>
        <taxon>Stenosarchaea group</taxon>
        <taxon>Halobacteria</taxon>
        <taxon>Halobacteriales</taxon>
        <taxon>Halobacteriaceae</taxon>
        <taxon>Halanaeroarchaeum</taxon>
    </lineage>
</organism>
<reference evidence="6" key="2">
    <citation type="submission" date="2015-05" db="EMBL/GenBank/DDBJ databases">
        <title>Complete genome sequence of Halanaeroarchaeum sulfurireducens type strain M27-SA2, a sulfate-reducer haloarchaeon from marine anoxic lake Medee.</title>
        <authorList>
            <person name="Messina E."/>
            <person name="Kublanov I.V."/>
            <person name="Toshchakov S."/>
            <person name="Arcadi E."/>
            <person name="La Spada G."/>
            <person name="La Cono V."/>
            <person name="Yakimov M.M."/>
        </authorList>
    </citation>
    <scope>NUCLEOTIDE SEQUENCE [LARGE SCALE GENOMIC DNA]</scope>
    <source>
        <strain evidence="6">M27-SA2</strain>
    </source>
</reference>
<keyword evidence="7" id="KW-1185">Reference proteome</keyword>
<reference evidence="5 6" key="3">
    <citation type="journal article" date="2016" name="Stand. Genomic Sci.">
        <title>Complete genome sequence of 'Halanaeroarchaeum sulfurireducens' M27-SA2, a sulfur-reducing and acetate-oxidizing haloarchaeon from the deep-sea hypersaline anoxic lake Medee.</title>
        <authorList>
            <person name="Messina E."/>
            <person name="Sorokin D.Y."/>
            <person name="Kublanov I.V."/>
            <person name="Toshchakov S."/>
            <person name="Lopatina A."/>
            <person name="Arcadi E."/>
            <person name="Smedile F."/>
            <person name="La Spada G."/>
            <person name="La Cono V."/>
            <person name="Yakimov M.M."/>
        </authorList>
    </citation>
    <scope>NUCLEOTIDE SEQUENCE [LARGE SCALE GENOMIC DNA]</scope>
    <source>
        <strain evidence="5 6">M27-SA2</strain>
    </source>
</reference>
<dbReference type="KEGG" id="hsu:HLASF_0619"/>
<dbReference type="GO" id="GO:0032259">
    <property type="term" value="P:methylation"/>
    <property type="evidence" value="ECO:0007669"/>
    <property type="project" value="UniProtKB-KW"/>
</dbReference>
<dbReference type="OrthoDB" id="372118at2157"/>
<dbReference type="EMBL" id="CP008874">
    <property type="protein sequence ID" value="AKH97115.1"/>
    <property type="molecule type" value="Genomic_DNA"/>
</dbReference>
<dbReference type="Pfam" id="PF01035">
    <property type="entry name" value="DNA_binding_1"/>
    <property type="match status" value="1"/>
</dbReference>
<keyword evidence="4" id="KW-0808">Transferase</keyword>
<name>A0A0F7PA90_9EURY</name>
<evidence type="ECO:0000313" key="5">
    <source>
        <dbReference type="EMBL" id="ALG81516.1"/>
    </source>
</evidence>
<dbReference type="CDD" id="cd06445">
    <property type="entry name" value="ATase"/>
    <property type="match status" value="1"/>
</dbReference>
<dbReference type="RefSeq" id="WP_050047914.1">
    <property type="nucleotide sequence ID" value="NZ_CP008874.1"/>
</dbReference>
<dbReference type="AlphaFoldDB" id="A0A0F7PA90"/>
<dbReference type="GO" id="GO:0006281">
    <property type="term" value="P:DNA repair"/>
    <property type="evidence" value="ECO:0007669"/>
    <property type="project" value="InterPro"/>
</dbReference>
<dbReference type="InterPro" id="IPR036388">
    <property type="entry name" value="WH-like_DNA-bd_sf"/>
</dbReference>
<dbReference type="GeneID" id="26009980"/>
<dbReference type="Proteomes" id="UP000060390">
    <property type="component" value="Chromosome"/>
</dbReference>
<protein>
    <submittedName>
        <fullName evidence="4">Methylated-DNA--protein-cysteine methyltransferase</fullName>
    </submittedName>
</protein>
<evidence type="ECO:0000259" key="3">
    <source>
        <dbReference type="Pfam" id="PF01035"/>
    </source>
</evidence>
<sequence>MEAAGIYARESTLLDRSIQIGVAGSKLISVSFPRTPDPKAGGDHPLLDRIDAYLEGEPDDFADVDVGLTVPTNQRAVLETVRAIPYGETATVETVARSTAALDDADSGRETVRTALRENPTPLVIPDHRVRDGPSGAPEAIEERLRSIEGH</sequence>
<proteinExistence type="predicted"/>
<feature type="region of interest" description="Disordered" evidence="2">
    <location>
        <begin position="118"/>
        <end position="139"/>
    </location>
</feature>
<dbReference type="InterPro" id="IPR036217">
    <property type="entry name" value="MethylDNA_cys_MeTrfase_DNAb"/>
</dbReference>
<dbReference type="SUPFAM" id="SSF46767">
    <property type="entry name" value="Methylated DNA-protein cysteine methyltransferase, C-terminal domain"/>
    <property type="match status" value="1"/>
</dbReference>
<gene>
    <name evidence="5" type="ORF">HLASA_0615</name>
    <name evidence="4" type="ORF">HLASF_0619</name>
</gene>
<evidence type="ECO:0000256" key="2">
    <source>
        <dbReference type="SAM" id="MobiDB-lite"/>
    </source>
</evidence>
<dbReference type="Proteomes" id="UP000069906">
    <property type="component" value="Chromosome"/>
</dbReference>
<feature type="domain" description="Methylated-DNA-[protein]-cysteine S-methyltransferase DNA binding" evidence="3">
    <location>
        <begin position="74"/>
        <end position="130"/>
    </location>
</feature>